<dbReference type="PROSITE" id="PS50294">
    <property type="entry name" value="WD_REPEATS_REGION"/>
    <property type="match status" value="2"/>
</dbReference>
<dbReference type="PANTHER" id="PTHR17605:SF0">
    <property type="entry name" value="RIBOSOME BIOGENESIS PROTEIN BOP1"/>
    <property type="match status" value="1"/>
</dbReference>
<comment type="caution">
    <text evidence="11">The sequence shown here is derived from an EMBL/GenBank/DDBJ whole genome shotgun (WGS) entry which is preliminary data.</text>
</comment>
<feature type="repeat" description="WD" evidence="8">
    <location>
        <begin position="671"/>
        <end position="696"/>
    </location>
</feature>
<keyword evidence="3 8" id="KW-0853">WD repeat</keyword>
<dbReference type="InterPro" id="IPR028598">
    <property type="entry name" value="BOP1/Erb1"/>
</dbReference>
<keyword evidence="1 7" id="KW-0690">Ribosome biogenesis</keyword>
<keyword evidence="12" id="KW-1185">Reference proteome</keyword>
<evidence type="ECO:0000256" key="9">
    <source>
        <dbReference type="SAM" id="MobiDB-lite"/>
    </source>
</evidence>
<dbReference type="GO" id="GO:0070545">
    <property type="term" value="C:PeBoW complex"/>
    <property type="evidence" value="ECO:0007669"/>
    <property type="project" value="TreeGrafter"/>
</dbReference>
<dbReference type="GO" id="GO:0030687">
    <property type="term" value="C:preribosome, large subunit precursor"/>
    <property type="evidence" value="ECO:0007669"/>
    <property type="project" value="UniProtKB-UniRule"/>
</dbReference>
<keyword evidence="2 7" id="KW-0698">rRNA processing</keyword>
<dbReference type="Gene3D" id="2.130.10.10">
    <property type="entry name" value="YVTN repeat-like/Quinoprotein amine dehydrogenase"/>
    <property type="match status" value="1"/>
</dbReference>
<dbReference type="Pfam" id="PF00400">
    <property type="entry name" value="WD40"/>
    <property type="match status" value="4"/>
</dbReference>
<comment type="function">
    <text evidence="7">Required for maturation of ribosomal RNAs and formation of the large ribosomal subunit.</text>
</comment>
<evidence type="ECO:0000256" key="6">
    <source>
        <dbReference type="ARBA" id="ARBA00055102"/>
    </source>
</evidence>
<dbReference type="EMBL" id="VIIS01000568">
    <property type="protein sequence ID" value="KAF0307472.1"/>
    <property type="molecule type" value="Genomic_DNA"/>
</dbReference>
<dbReference type="FunFam" id="2.130.10.10:FF:000061">
    <property type="entry name" value="Ribosome biogenesis protein BOP1 homolog"/>
    <property type="match status" value="1"/>
</dbReference>
<comment type="subcellular location">
    <subcellularLocation>
        <location evidence="7">Nucleus</location>
        <location evidence="7">Nucleolus</location>
    </subcellularLocation>
    <subcellularLocation>
        <location evidence="7">Nucleus</location>
        <location evidence="7">Nucleoplasm</location>
    </subcellularLocation>
</comment>
<reference evidence="11 12" key="1">
    <citation type="submission" date="2019-07" db="EMBL/GenBank/DDBJ databases">
        <title>Draft genome assembly of a fouling barnacle, Amphibalanus amphitrite (Darwin, 1854): The first reference genome for Thecostraca.</title>
        <authorList>
            <person name="Kim W."/>
        </authorList>
    </citation>
    <scope>NUCLEOTIDE SEQUENCE [LARGE SCALE GENOMIC DNA]</scope>
    <source>
        <strain evidence="11">SNU_AA5</strain>
        <tissue evidence="11">Soma without cirri and trophi</tissue>
    </source>
</reference>
<evidence type="ECO:0000256" key="7">
    <source>
        <dbReference type="HAMAP-Rule" id="MF_03027"/>
    </source>
</evidence>
<dbReference type="PANTHER" id="PTHR17605">
    <property type="entry name" value="RIBOSOME BIOGENESIS PROTEIN BOP1 BLOCK OF PROLIFERATION 1 PROTEIN"/>
    <property type="match status" value="1"/>
</dbReference>
<dbReference type="InterPro" id="IPR036322">
    <property type="entry name" value="WD40_repeat_dom_sf"/>
</dbReference>
<evidence type="ECO:0000256" key="8">
    <source>
        <dbReference type="PROSITE-ProRule" id="PRU00221"/>
    </source>
</evidence>
<dbReference type="SMART" id="SM01035">
    <property type="entry name" value="BOP1NT"/>
    <property type="match status" value="1"/>
</dbReference>
<dbReference type="OrthoDB" id="5571054at2759"/>
<evidence type="ECO:0000256" key="1">
    <source>
        <dbReference type="ARBA" id="ARBA00022517"/>
    </source>
</evidence>
<dbReference type="Proteomes" id="UP000440578">
    <property type="component" value="Unassembled WGS sequence"/>
</dbReference>
<dbReference type="PROSITE" id="PS50082">
    <property type="entry name" value="WD_REPEATS_2"/>
    <property type="match status" value="2"/>
</dbReference>
<accession>A0A6A4WYZ5</accession>
<keyword evidence="4" id="KW-0677">Repeat</keyword>
<dbReference type="InterPro" id="IPR015943">
    <property type="entry name" value="WD40/YVTN_repeat-like_dom_sf"/>
</dbReference>
<proteinExistence type="inferred from homology"/>
<comment type="similarity">
    <text evidence="7">Belongs to the WD repeat BOP1/ERB1 family.</text>
</comment>
<organism evidence="11 12">
    <name type="scientific">Amphibalanus amphitrite</name>
    <name type="common">Striped barnacle</name>
    <name type="synonym">Balanus amphitrite</name>
    <dbReference type="NCBI Taxonomy" id="1232801"/>
    <lineage>
        <taxon>Eukaryota</taxon>
        <taxon>Metazoa</taxon>
        <taxon>Ecdysozoa</taxon>
        <taxon>Arthropoda</taxon>
        <taxon>Crustacea</taxon>
        <taxon>Multicrustacea</taxon>
        <taxon>Cirripedia</taxon>
        <taxon>Thoracica</taxon>
        <taxon>Thoracicalcarea</taxon>
        <taxon>Balanomorpha</taxon>
        <taxon>Balanoidea</taxon>
        <taxon>Balanidae</taxon>
        <taxon>Amphibalaninae</taxon>
        <taxon>Amphibalanus</taxon>
    </lineage>
</organism>
<protein>
    <recommendedName>
        <fullName evidence="7">Ribosome biogenesis protein BOP1 homolog</fullName>
    </recommendedName>
</protein>
<dbReference type="GO" id="GO:0043021">
    <property type="term" value="F:ribonucleoprotein complex binding"/>
    <property type="evidence" value="ECO:0007669"/>
    <property type="project" value="UniProtKB-UniRule"/>
</dbReference>
<dbReference type="InterPro" id="IPR001680">
    <property type="entry name" value="WD40_rpt"/>
</dbReference>
<dbReference type="InterPro" id="IPR012953">
    <property type="entry name" value="BOP1_N_dom"/>
</dbReference>
<dbReference type="GO" id="GO:0000466">
    <property type="term" value="P:maturation of 5.8S rRNA from tricistronic rRNA transcript (SSU-rRNA, 5.8S rRNA, LSU-rRNA)"/>
    <property type="evidence" value="ECO:0007669"/>
    <property type="project" value="UniProtKB-UniRule"/>
</dbReference>
<feature type="domain" description="BOP1 N-terminal" evidence="10">
    <location>
        <begin position="91"/>
        <end position="349"/>
    </location>
</feature>
<dbReference type="HAMAP" id="MF_03027">
    <property type="entry name" value="BOP1"/>
    <property type="match status" value="1"/>
</dbReference>
<evidence type="ECO:0000256" key="3">
    <source>
        <dbReference type="ARBA" id="ARBA00022574"/>
    </source>
</evidence>
<feature type="compositionally biased region" description="Acidic residues" evidence="9">
    <location>
        <begin position="39"/>
        <end position="57"/>
    </location>
</feature>
<sequence>MAKGKKGKSAKKADLKSSKNDVESDIAIESLKRKAVSDEVTDNEDTLPLEQDDEDTLEILDENKALDEYEHDSSDEEDVENTIGDVPLHWYEDYDHVGYTRDACRILRGASRGEIDSFLEKVENPDFWRTVIRQTTGQEEKLTDEDVDMIVRLSQGKFATSAADPDTPWVDFFTRDVMEMPLSARPEHKRSFVPSRIEALKVAKLVDHIKRGFLKLDEEKVEKPRFYQLWGEDGSAGEMRRLYRPQPAPKLRLPGHSESYHPPLEYLPTEAERAEHERRLEETGSARPLPQLYHSLRAVPAYPEFIQERFERCLNLYLCPRKTVTKTQLSGPEELLPELPDKRDLQPYPTHCNQLYSGHKNIVRTLSVDPGGQFFASGSDDSTLRIWEISTGRCMKTVEFKEPVTAVAWNPNPKLSVVAAASGKRVYMVNHGLGDRAAAASADGVFRAPPERDDTTVRSQKVGCAWRRASEAEWAQGIRLTINISRQCKQLSWHAKGDYFATVAPDAGNTSVLIHQMSRWRSQMPFRKTQRAQAAAFHPLRPYFFVATQNHVKVFNLVKQELSKKLSGGAKWISSLAIHPRGDNVVIGSYDRRVHWFDLDLSKLPCHRLRFHGQAVRQVAFHRRYPLLASCGDDGKVMVYHARVYNDLMKNALVLPVKVLKGHSLYDDLGVLDVAFHPEQPWALSAGADGTIRLWI</sequence>
<feature type="compositionally biased region" description="Basic residues" evidence="9">
    <location>
        <begin position="1"/>
        <end position="10"/>
    </location>
</feature>
<comment type="function">
    <text evidence="6">Component of the PeBoW complex, which is required for maturation of 28S and 5.8S ribosomal RNAs and formation of the 60S ribosome.</text>
</comment>
<feature type="repeat" description="WD" evidence="8">
    <location>
        <begin position="356"/>
        <end position="397"/>
    </location>
</feature>
<dbReference type="Pfam" id="PF08145">
    <property type="entry name" value="BOP1NT"/>
    <property type="match status" value="1"/>
</dbReference>
<keyword evidence="5 7" id="KW-0539">Nucleus</keyword>
<evidence type="ECO:0000313" key="12">
    <source>
        <dbReference type="Proteomes" id="UP000440578"/>
    </source>
</evidence>
<name>A0A6A4WYZ5_AMPAM</name>
<evidence type="ECO:0000256" key="2">
    <source>
        <dbReference type="ARBA" id="ARBA00022552"/>
    </source>
</evidence>
<evidence type="ECO:0000259" key="10">
    <source>
        <dbReference type="SMART" id="SM01035"/>
    </source>
</evidence>
<gene>
    <name evidence="11" type="primary">bop1</name>
    <name evidence="11" type="ORF">FJT64_021212</name>
</gene>
<dbReference type="SMART" id="SM00320">
    <property type="entry name" value="WD40"/>
    <property type="match status" value="6"/>
</dbReference>
<feature type="region of interest" description="Disordered" evidence="9">
    <location>
        <begin position="1"/>
        <end position="57"/>
    </location>
</feature>
<dbReference type="SUPFAM" id="SSF50978">
    <property type="entry name" value="WD40 repeat-like"/>
    <property type="match status" value="1"/>
</dbReference>
<dbReference type="GO" id="GO:0005654">
    <property type="term" value="C:nucleoplasm"/>
    <property type="evidence" value="ECO:0007669"/>
    <property type="project" value="UniProtKB-SubCell"/>
</dbReference>
<evidence type="ECO:0000256" key="5">
    <source>
        <dbReference type="ARBA" id="ARBA00023242"/>
    </source>
</evidence>
<dbReference type="GO" id="GO:0000463">
    <property type="term" value="P:maturation of LSU-rRNA from tricistronic rRNA transcript (SSU-rRNA, 5.8S rRNA, LSU-rRNA)"/>
    <property type="evidence" value="ECO:0007669"/>
    <property type="project" value="UniProtKB-UniRule"/>
</dbReference>
<dbReference type="AlphaFoldDB" id="A0A6A4WYZ5"/>
<evidence type="ECO:0000313" key="11">
    <source>
        <dbReference type="EMBL" id="KAF0307472.1"/>
    </source>
</evidence>
<feature type="compositionally biased region" description="Basic and acidic residues" evidence="9">
    <location>
        <begin position="11"/>
        <end position="22"/>
    </location>
</feature>
<evidence type="ECO:0000256" key="4">
    <source>
        <dbReference type="ARBA" id="ARBA00022737"/>
    </source>
</evidence>